<sequence length="66" mass="6976">PSLPTVSPQPPCRPGRGRGQAWASCAASAAANLRRSTSRTACPCSCWSSAPPCRPQRSCLHVSPNW</sequence>
<evidence type="ECO:0000313" key="2">
    <source>
        <dbReference type="Proteomes" id="UP001228049"/>
    </source>
</evidence>
<organism evidence="1 2">
    <name type="scientific">Dissostichus eleginoides</name>
    <name type="common">Patagonian toothfish</name>
    <name type="synonym">Dissostichus amissus</name>
    <dbReference type="NCBI Taxonomy" id="100907"/>
    <lineage>
        <taxon>Eukaryota</taxon>
        <taxon>Metazoa</taxon>
        <taxon>Chordata</taxon>
        <taxon>Craniata</taxon>
        <taxon>Vertebrata</taxon>
        <taxon>Euteleostomi</taxon>
        <taxon>Actinopterygii</taxon>
        <taxon>Neopterygii</taxon>
        <taxon>Teleostei</taxon>
        <taxon>Neoteleostei</taxon>
        <taxon>Acanthomorphata</taxon>
        <taxon>Eupercaria</taxon>
        <taxon>Perciformes</taxon>
        <taxon>Notothenioidei</taxon>
        <taxon>Nototheniidae</taxon>
        <taxon>Dissostichus</taxon>
    </lineage>
</organism>
<evidence type="ECO:0000313" key="1">
    <source>
        <dbReference type="EMBL" id="KAK1894029.1"/>
    </source>
</evidence>
<keyword evidence="2" id="KW-1185">Reference proteome</keyword>
<name>A0AAD9C5X9_DISEL</name>
<dbReference type="EMBL" id="JASDAP010000011">
    <property type="protein sequence ID" value="KAK1894029.1"/>
    <property type="molecule type" value="Genomic_DNA"/>
</dbReference>
<protein>
    <submittedName>
        <fullName evidence="1">Phosphoglucan water dikinase chloroplastic</fullName>
    </submittedName>
</protein>
<comment type="caution">
    <text evidence="1">The sequence shown here is derived from an EMBL/GenBank/DDBJ whole genome shotgun (WGS) entry which is preliminary data.</text>
</comment>
<proteinExistence type="predicted"/>
<feature type="non-terminal residue" evidence="1">
    <location>
        <position position="66"/>
    </location>
</feature>
<feature type="non-terminal residue" evidence="1">
    <location>
        <position position="1"/>
    </location>
</feature>
<dbReference type="Proteomes" id="UP001228049">
    <property type="component" value="Unassembled WGS sequence"/>
</dbReference>
<reference evidence="1" key="1">
    <citation type="submission" date="2023-04" db="EMBL/GenBank/DDBJ databases">
        <title>Chromosome-level genome of Chaenocephalus aceratus.</title>
        <authorList>
            <person name="Park H."/>
        </authorList>
    </citation>
    <scope>NUCLEOTIDE SEQUENCE</scope>
    <source>
        <strain evidence="1">DE</strain>
        <tissue evidence="1">Muscle</tissue>
    </source>
</reference>
<gene>
    <name evidence="1" type="ORF">KUDE01_019490</name>
</gene>
<dbReference type="AlphaFoldDB" id="A0AAD9C5X9"/>
<accession>A0AAD9C5X9</accession>